<dbReference type="PANTHER" id="PTHR11731">
    <property type="entry name" value="PROTEASE FAMILY S9B,C DIPEPTIDYL-PEPTIDASE IV-RELATED"/>
    <property type="match status" value="1"/>
</dbReference>
<evidence type="ECO:0000313" key="17">
    <source>
        <dbReference type="Proteomes" id="UP000310685"/>
    </source>
</evidence>
<dbReference type="InterPro" id="IPR029058">
    <property type="entry name" value="AB_hydrolase_fold"/>
</dbReference>
<keyword evidence="8" id="KW-0720">Serine protease</keyword>
<dbReference type="Gene3D" id="2.140.10.30">
    <property type="entry name" value="Dipeptidylpeptidase IV, N-terminal domain"/>
    <property type="match status" value="1"/>
</dbReference>
<dbReference type="AlphaFoldDB" id="A0A4T0PL88"/>
<dbReference type="EMBL" id="SPRC01000040">
    <property type="protein sequence ID" value="TIB76876.1"/>
    <property type="molecule type" value="Genomic_DNA"/>
</dbReference>
<evidence type="ECO:0000256" key="7">
    <source>
        <dbReference type="ARBA" id="ARBA00022801"/>
    </source>
</evidence>
<dbReference type="InterPro" id="IPR001375">
    <property type="entry name" value="Peptidase_S9_cat"/>
</dbReference>
<keyword evidence="3" id="KW-0031">Aminopeptidase</keyword>
<evidence type="ECO:0000256" key="1">
    <source>
        <dbReference type="ARBA" id="ARBA00004576"/>
    </source>
</evidence>
<keyword evidence="9" id="KW-0735">Signal-anchor</keyword>
<evidence type="ECO:0000256" key="8">
    <source>
        <dbReference type="ARBA" id="ARBA00022825"/>
    </source>
</evidence>
<gene>
    <name evidence="16" type="ORF">E3Q22_03312</name>
</gene>
<dbReference type="GO" id="GO:0008239">
    <property type="term" value="F:dipeptidyl-peptidase activity"/>
    <property type="evidence" value="ECO:0007669"/>
    <property type="project" value="TreeGrafter"/>
</dbReference>
<sequence>MALYRQHPFIASHFFLILNVDDQEMSSSDRNYERDTRDEQEQLIYSNDIPELESQFEKSDGQTRRYWIIPVIIVSITAISSIIGTIAALTYQHHFGISSRHHLPLTLDKVFDGTFNPVHHNIKWVNQQNSSHGMYGVQDDNGAISLVNVSSNTTKTLVQPGEVLDIDGQPLEWDGWSLSPDGKFILFQTDTIAAFRYSNYANYYIHSLDTRSTHPLTQPTNPGSISLAMWSPSGHALAYVRGNDLYVVHARDIPKETSKAIRVTDSGTDSVFNAVTDWVYEEEIFNSHQASFWNQASEMIAYLILDESKVKEYKIPVYNPTSSSDNIEQYPQELRIKYPEPGTPNPLASLSVYSLINGQNYDLVFPEPREDRLIIEITWTSKMTLLVKETSRDSRHGTVVLFDFRGVRDSKFVQGHTVRDLDIDDGGWIDCRQSIKPIKSMSGDGYLDIVPNEGYNHIAFFKSSQESSPEFVTSGKWEVDIIMGVNEETNRVYFSAAYPTPIDKHILSVTLPDNDKINVLEKDRPLNLTDISVPAKYSAIFNKAASFYVLNYDGPDVPTQEIRQAIEVHKPKIIETNEALNNTLKEYSLPKVIYDTIVIDNIEYQIKEVRPPQLSEDGWSKRPVLFQVYGGPDSQVVTRNFKVTWGDYLATSNGYITVYVDVQGTGNRGRQYRNVVRDNLGKVEAEDVIKVAKHYSSKTYVDSSKIGIWGWSYGGYLSAKVMEADSDVFSLGISVAPVTNWKLYDSVYTERYMSTPKNNPDGYLNSAVRNVTGFHNYALAHGTGDDNVHFANTAHLLDMFTENSIKNFRFRAFTDSNHSMGTRNAYRELMDWLTRFLNEQWKTQKSKGKKT</sequence>
<accession>A0A4T0PL88</accession>
<keyword evidence="10 13" id="KW-1133">Transmembrane helix</keyword>
<proteinExistence type="inferred from homology"/>
<dbReference type="GO" id="GO:0008236">
    <property type="term" value="F:serine-type peptidase activity"/>
    <property type="evidence" value="ECO:0007669"/>
    <property type="project" value="UniProtKB-KW"/>
</dbReference>
<comment type="subcellular location">
    <subcellularLocation>
        <location evidence="1">Vacuole membrane</location>
        <topology evidence="1">Single-pass type II membrane protein</topology>
    </subcellularLocation>
</comment>
<dbReference type="Pfam" id="PF00930">
    <property type="entry name" value="DPPIV_N"/>
    <property type="match status" value="1"/>
</dbReference>
<dbReference type="InterPro" id="IPR050278">
    <property type="entry name" value="Serine_Prot_S9B/DPPIV"/>
</dbReference>
<evidence type="ECO:0000313" key="16">
    <source>
        <dbReference type="EMBL" id="TIB76876.1"/>
    </source>
</evidence>
<dbReference type="PANTHER" id="PTHR11731:SF200">
    <property type="entry name" value="DIPEPTIDYL PEPTIDASE 10, ISOFORM B"/>
    <property type="match status" value="1"/>
</dbReference>
<protein>
    <recommendedName>
        <fullName evidence="18">Dipeptidyl aminopeptidase</fullName>
    </recommendedName>
</protein>
<dbReference type="GO" id="GO:0006508">
    <property type="term" value="P:proteolysis"/>
    <property type="evidence" value="ECO:0007669"/>
    <property type="project" value="UniProtKB-KW"/>
</dbReference>
<dbReference type="GO" id="GO:0005774">
    <property type="term" value="C:vacuolar membrane"/>
    <property type="evidence" value="ECO:0007669"/>
    <property type="project" value="UniProtKB-SubCell"/>
</dbReference>
<evidence type="ECO:0000256" key="9">
    <source>
        <dbReference type="ARBA" id="ARBA00022968"/>
    </source>
</evidence>
<evidence type="ECO:0000259" key="15">
    <source>
        <dbReference type="Pfam" id="PF00930"/>
    </source>
</evidence>
<evidence type="ECO:0000256" key="6">
    <source>
        <dbReference type="ARBA" id="ARBA00022692"/>
    </source>
</evidence>
<dbReference type="FunFam" id="3.40.50.1820:FF:000003">
    <property type="entry name" value="Dipeptidyl peptidase 4"/>
    <property type="match status" value="1"/>
</dbReference>
<name>A0A4T0PL88_9BASI</name>
<evidence type="ECO:0000259" key="14">
    <source>
        <dbReference type="Pfam" id="PF00326"/>
    </source>
</evidence>
<keyword evidence="11 13" id="KW-0472">Membrane</keyword>
<dbReference type="SUPFAM" id="SSF53474">
    <property type="entry name" value="alpha/beta-Hydrolases"/>
    <property type="match status" value="1"/>
</dbReference>
<keyword evidence="5" id="KW-0645">Protease</keyword>
<dbReference type="SUPFAM" id="SSF82171">
    <property type="entry name" value="DPP6 N-terminal domain-like"/>
    <property type="match status" value="1"/>
</dbReference>
<comment type="similarity">
    <text evidence="2">Belongs to the peptidase S9B family.</text>
</comment>
<evidence type="ECO:0000256" key="13">
    <source>
        <dbReference type="SAM" id="Phobius"/>
    </source>
</evidence>
<evidence type="ECO:0000256" key="5">
    <source>
        <dbReference type="ARBA" id="ARBA00022670"/>
    </source>
</evidence>
<evidence type="ECO:0000256" key="10">
    <source>
        <dbReference type="ARBA" id="ARBA00022989"/>
    </source>
</evidence>
<feature type="domain" description="Peptidase S9 prolyl oligopeptidase catalytic" evidence="14">
    <location>
        <begin position="644"/>
        <end position="840"/>
    </location>
</feature>
<dbReference type="GO" id="GO:0004177">
    <property type="term" value="F:aminopeptidase activity"/>
    <property type="evidence" value="ECO:0007669"/>
    <property type="project" value="UniProtKB-KW"/>
</dbReference>
<evidence type="ECO:0000256" key="3">
    <source>
        <dbReference type="ARBA" id="ARBA00022438"/>
    </source>
</evidence>
<feature type="transmembrane region" description="Helical" evidence="13">
    <location>
        <begin position="66"/>
        <end position="91"/>
    </location>
</feature>
<keyword evidence="7" id="KW-0378">Hydrolase</keyword>
<dbReference type="Gene3D" id="3.40.50.1820">
    <property type="entry name" value="alpha/beta hydrolase"/>
    <property type="match status" value="1"/>
</dbReference>
<keyword evidence="12" id="KW-0325">Glycoprotein</keyword>
<comment type="caution">
    <text evidence="16">The sequence shown here is derived from an EMBL/GenBank/DDBJ whole genome shotgun (WGS) entry which is preliminary data.</text>
</comment>
<organism evidence="16 17">
    <name type="scientific">Wallemia mellicola</name>
    <dbReference type="NCBI Taxonomy" id="1708541"/>
    <lineage>
        <taxon>Eukaryota</taxon>
        <taxon>Fungi</taxon>
        <taxon>Dikarya</taxon>
        <taxon>Basidiomycota</taxon>
        <taxon>Wallemiomycotina</taxon>
        <taxon>Wallemiomycetes</taxon>
        <taxon>Wallemiales</taxon>
        <taxon>Wallemiaceae</taxon>
        <taxon>Wallemia</taxon>
    </lineage>
</organism>
<evidence type="ECO:0000256" key="12">
    <source>
        <dbReference type="ARBA" id="ARBA00023180"/>
    </source>
</evidence>
<dbReference type="InterPro" id="IPR002469">
    <property type="entry name" value="Peptidase_S9B_N"/>
</dbReference>
<evidence type="ECO:0000256" key="11">
    <source>
        <dbReference type="ARBA" id="ARBA00023136"/>
    </source>
</evidence>
<dbReference type="Proteomes" id="UP000310685">
    <property type="component" value="Unassembled WGS sequence"/>
</dbReference>
<evidence type="ECO:0000256" key="2">
    <source>
        <dbReference type="ARBA" id="ARBA00006150"/>
    </source>
</evidence>
<evidence type="ECO:0000256" key="4">
    <source>
        <dbReference type="ARBA" id="ARBA00022554"/>
    </source>
</evidence>
<keyword evidence="4" id="KW-0926">Vacuole</keyword>
<evidence type="ECO:0008006" key="18">
    <source>
        <dbReference type="Google" id="ProtNLM"/>
    </source>
</evidence>
<feature type="domain" description="Dipeptidylpeptidase IV N-terminal" evidence="15">
    <location>
        <begin position="179"/>
        <end position="559"/>
    </location>
</feature>
<dbReference type="Pfam" id="PF00326">
    <property type="entry name" value="Peptidase_S9"/>
    <property type="match status" value="1"/>
</dbReference>
<keyword evidence="6 13" id="KW-0812">Transmembrane</keyword>
<dbReference type="GO" id="GO:0005886">
    <property type="term" value="C:plasma membrane"/>
    <property type="evidence" value="ECO:0007669"/>
    <property type="project" value="TreeGrafter"/>
</dbReference>
<reference evidence="16 17" key="1">
    <citation type="submission" date="2019-03" db="EMBL/GenBank/DDBJ databases">
        <title>Sequencing 25 genomes of Wallemia mellicola.</title>
        <authorList>
            <person name="Gostincar C."/>
        </authorList>
    </citation>
    <scope>NUCLEOTIDE SEQUENCE [LARGE SCALE GENOMIC DNA]</scope>
    <source>
        <strain evidence="16 17">EXF-6152</strain>
    </source>
</reference>